<evidence type="ECO:0000313" key="2">
    <source>
        <dbReference type="Proteomes" id="UP000221165"/>
    </source>
</evidence>
<evidence type="ECO:0000313" key="1">
    <source>
        <dbReference type="EMBL" id="PHJ14740.1"/>
    </source>
</evidence>
<keyword evidence="2" id="KW-1185">Reference proteome</keyword>
<dbReference type="Proteomes" id="UP000221165">
    <property type="component" value="Unassembled WGS sequence"/>
</dbReference>
<reference evidence="1 2" key="1">
    <citation type="journal article" date="2017" name="Int. J. Parasitol.">
        <title>The genome of the protozoan parasite Cystoisospora suis and a reverse vaccinology approach to identify vaccine candidates.</title>
        <authorList>
            <person name="Palmieri N."/>
            <person name="Shrestha A."/>
            <person name="Ruttkowski B."/>
            <person name="Beck T."/>
            <person name="Vogl C."/>
            <person name="Tomley F."/>
            <person name="Blake D.P."/>
            <person name="Joachim A."/>
        </authorList>
    </citation>
    <scope>NUCLEOTIDE SEQUENCE [LARGE SCALE GENOMIC DNA]</scope>
    <source>
        <strain evidence="1 2">Wien I</strain>
    </source>
</reference>
<dbReference type="GeneID" id="94434759"/>
<dbReference type="PROSITE" id="PS51257">
    <property type="entry name" value="PROKAR_LIPOPROTEIN"/>
    <property type="match status" value="1"/>
</dbReference>
<dbReference type="RefSeq" id="XP_067916476.1">
    <property type="nucleotide sequence ID" value="XM_068071548.1"/>
</dbReference>
<dbReference type="AlphaFoldDB" id="A0A2C6JS68"/>
<gene>
    <name evidence="1" type="ORF">CSUI_011450</name>
</gene>
<comment type="caution">
    <text evidence="1">The sequence shown here is derived from an EMBL/GenBank/DDBJ whole genome shotgun (WGS) entry which is preliminary data.</text>
</comment>
<sequence length="104" mass="11314">MREETKRRTFSSCSSSSSSCLSFASYSFSFLFFSSCVRVGQSGLRQRRLQRKGTAPTRSLYSCLCRGALGGPPAAHGLRCGLSCPRKRSSTSCKTCKSSPMSPH</sequence>
<dbReference type="EMBL" id="MIGC01011870">
    <property type="protein sequence ID" value="PHJ14740.1"/>
    <property type="molecule type" value="Genomic_DNA"/>
</dbReference>
<protein>
    <submittedName>
        <fullName evidence="1">Uncharacterized protein</fullName>
    </submittedName>
</protein>
<organism evidence="1 2">
    <name type="scientific">Cystoisospora suis</name>
    <dbReference type="NCBI Taxonomy" id="483139"/>
    <lineage>
        <taxon>Eukaryota</taxon>
        <taxon>Sar</taxon>
        <taxon>Alveolata</taxon>
        <taxon>Apicomplexa</taxon>
        <taxon>Conoidasida</taxon>
        <taxon>Coccidia</taxon>
        <taxon>Eucoccidiorida</taxon>
        <taxon>Eimeriorina</taxon>
        <taxon>Sarcocystidae</taxon>
        <taxon>Cystoisospora</taxon>
    </lineage>
</organism>
<dbReference type="VEuPathDB" id="ToxoDB:CSUI_011450"/>
<name>A0A2C6JS68_9APIC</name>
<proteinExistence type="predicted"/>
<feature type="non-terminal residue" evidence="1">
    <location>
        <position position="104"/>
    </location>
</feature>
<accession>A0A2C6JS68</accession>